<feature type="transmembrane region" description="Helical" evidence="1">
    <location>
        <begin position="6"/>
        <end position="29"/>
    </location>
</feature>
<keyword evidence="1" id="KW-0812">Transmembrane</keyword>
<evidence type="ECO:0000256" key="1">
    <source>
        <dbReference type="SAM" id="Phobius"/>
    </source>
</evidence>
<keyword evidence="1" id="KW-1133">Transmembrane helix</keyword>
<gene>
    <name evidence="2" type="ORF">RB653_003542</name>
</gene>
<comment type="caution">
    <text evidence="2">The sequence shown here is derived from an EMBL/GenBank/DDBJ whole genome shotgun (WGS) entry which is preliminary data.</text>
</comment>
<feature type="transmembrane region" description="Helical" evidence="1">
    <location>
        <begin position="117"/>
        <end position="134"/>
    </location>
</feature>
<dbReference type="AlphaFoldDB" id="A0AAN7YX34"/>
<feature type="transmembrane region" description="Helical" evidence="1">
    <location>
        <begin position="80"/>
        <end position="102"/>
    </location>
</feature>
<dbReference type="InterPro" id="IPR040291">
    <property type="entry name" value="DDB_G0287341-like"/>
</dbReference>
<dbReference type="PANTHER" id="PTHR35202:SF2">
    <property type="entry name" value="TRANSMEMBRANE PROTEIN"/>
    <property type="match status" value="1"/>
</dbReference>
<evidence type="ECO:0000313" key="2">
    <source>
        <dbReference type="EMBL" id="KAK5581961.1"/>
    </source>
</evidence>
<organism evidence="2 3">
    <name type="scientific">Dictyostelium firmibasis</name>
    <dbReference type="NCBI Taxonomy" id="79012"/>
    <lineage>
        <taxon>Eukaryota</taxon>
        <taxon>Amoebozoa</taxon>
        <taxon>Evosea</taxon>
        <taxon>Eumycetozoa</taxon>
        <taxon>Dictyostelia</taxon>
        <taxon>Dictyosteliales</taxon>
        <taxon>Dictyosteliaceae</taxon>
        <taxon>Dictyostelium</taxon>
    </lineage>
</organism>
<keyword evidence="1" id="KW-0472">Membrane</keyword>
<dbReference type="EMBL" id="JAVFKY010000001">
    <property type="protein sequence ID" value="KAK5581961.1"/>
    <property type="molecule type" value="Genomic_DNA"/>
</dbReference>
<sequence>MKILPLISLILIVLSAICTIIGFSTYWFYTSVNIEGEMELKTYYKYNKVKIIVDGVAATSGYSSLEQSFSHQLKFFKAALAMDILAFVNLFFAAIPMGIYAFKDLSVSHQSKLKNSLNAATVFLIIATFVVLGVPKARRQDCESNLENESTSFSSEEVSNICDNDYYHKFHGEFEAGNSKIQFGPYTAWIAIVIGLGLSFFNNIFVYCGGVFKQS</sequence>
<name>A0AAN7YX34_9MYCE</name>
<feature type="transmembrane region" description="Helical" evidence="1">
    <location>
        <begin position="188"/>
        <end position="212"/>
    </location>
</feature>
<reference evidence="2 3" key="1">
    <citation type="submission" date="2023-11" db="EMBL/GenBank/DDBJ databases">
        <title>Dfirmibasis_genome.</title>
        <authorList>
            <person name="Edelbroek B."/>
            <person name="Kjellin J."/>
            <person name="Jerlstrom-Hultqvist J."/>
            <person name="Soderbom F."/>
        </authorList>
    </citation>
    <scope>NUCLEOTIDE SEQUENCE [LARGE SCALE GENOMIC DNA]</scope>
    <source>
        <strain evidence="2 3">TNS-C-14</strain>
    </source>
</reference>
<keyword evidence="3" id="KW-1185">Reference proteome</keyword>
<proteinExistence type="predicted"/>
<dbReference type="PANTHER" id="PTHR35202">
    <property type="entry name" value="TRANSMEMBRANE PROTEIN-RELATED"/>
    <property type="match status" value="1"/>
</dbReference>
<accession>A0AAN7YX34</accession>
<protein>
    <submittedName>
        <fullName evidence="2">Uncharacterized protein</fullName>
    </submittedName>
</protein>
<evidence type="ECO:0000313" key="3">
    <source>
        <dbReference type="Proteomes" id="UP001344447"/>
    </source>
</evidence>
<dbReference type="Proteomes" id="UP001344447">
    <property type="component" value="Unassembled WGS sequence"/>
</dbReference>